<sequence>MSHWKLDAFAHRVELNPRALPTEAPYPASLLPILDPAGFRAAAQEIRGWPGYRQTNLLPLPGLAAALGLRAIWYKDESSRFGLGSFKALGGAYAVYRVLAAAVKEATGKEPSSAELMAGAHKDIVGAITVATATDGNHGRSVAWGAQLFGCRCIVYIHAEVSEGRCEAIAHYGAEVRRIEGNYDDSVHRVAADAKTHGWTIVSDTSYEGYKDVPRTVMEGYGLIGIETLDELPAEARPTHLFIQGGVGGLAAATTALLWQKLGGERPQVVVVEPDAADCLFQSAANGKPTKIEGDLDTIMAGLAAGEVSLLAWEILDLGANAFMTVPDDAAISAMRALAEGVGGDPPTVGGESGVGGLAGLFAAANDPKTAQTLSLGALSCVLIIGSEGDTDPVVYERLVGQSGAEIRAEA</sequence>
<dbReference type="AlphaFoldDB" id="A0A5J6MFT8"/>
<name>A0A5J6MFT8_9PROT</name>
<dbReference type="InterPro" id="IPR036052">
    <property type="entry name" value="TrpB-like_PALP_sf"/>
</dbReference>
<dbReference type="OrthoDB" id="34584at2"/>
<organism evidence="4 5">
    <name type="scientific">Hypericibacter terrae</name>
    <dbReference type="NCBI Taxonomy" id="2602015"/>
    <lineage>
        <taxon>Bacteria</taxon>
        <taxon>Pseudomonadati</taxon>
        <taxon>Pseudomonadota</taxon>
        <taxon>Alphaproteobacteria</taxon>
        <taxon>Rhodospirillales</taxon>
        <taxon>Dongiaceae</taxon>
        <taxon>Hypericibacter</taxon>
    </lineage>
</organism>
<accession>A0A5J6MFT8</accession>
<gene>
    <name evidence="4" type="ORF">FRZ44_05980</name>
</gene>
<evidence type="ECO:0000256" key="2">
    <source>
        <dbReference type="ARBA" id="ARBA00022898"/>
    </source>
</evidence>
<protein>
    <submittedName>
        <fullName evidence="4">PLP-dependent lyase/thiolase</fullName>
    </submittedName>
</protein>
<evidence type="ECO:0000313" key="5">
    <source>
        <dbReference type="Proteomes" id="UP000326202"/>
    </source>
</evidence>
<dbReference type="Proteomes" id="UP000326202">
    <property type="component" value="Chromosome"/>
</dbReference>
<dbReference type="GO" id="GO:0008838">
    <property type="term" value="F:diaminopropionate ammonia-lyase activity"/>
    <property type="evidence" value="ECO:0007669"/>
    <property type="project" value="InterPro"/>
</dbReference>
<evidence type="ECO:0000313" key="4">
    <source>
        <dbReference type="EMBL" id="QEX15315.1"/>
    </source>
</evidence>
<dbReference type="InterPro" id="IPR010081">
    <property type="entry name" value="DiNH2opropionate_NH3_lyase"/>
</dbReference>
<dbReference type="Pfam" id="PF00291">
    <property type="entry name" value="PALP"/>
    <property type="match status" value="1"/>
</dbReference>
<dbReference type="InterPro" id="IPR001926">
    <property type="entry name" value="TrpB-like_PALP"/>
</dbReference>
<keyword evidence="5" id="KW-1185">Reference proteome</keyword>
<evidence type="ECO:0000259" key="3">
    <source>
        <dbReference type="Pfam" id="PF00291"/>
    </source>
</evidence>
<feature type="domain" description="Tryptophan synthase beta chain-like PALP" evidence="3">
    <location>
        <begin position="50"/>
        <end position="346"/>
    </location>
</feature>
<reference evidence="4 5" key="1">
    <citation type="submission" date="2019-08" db="EMBL/GenBank/DDBJ databases">
        <title>Hyperibacter terrae gen. nov., sp. nov. and Hyperibacter viscosus sp. nov., two new members in the family Rhodospirillaceae isolated from the rhizosphere of Hypericum perforatum.</title>
        <authorList>
            <person name="Noviana Z."/>
        </authorList>
    </citation>
    <scope>NUCLEOTIDE SEQUENCE [LARGE SCALE GENOMIC DNA]</scope>
    <source>
        <strain evidence="4 5">R5913</strain>
    </source>
</reference>
<dbReference type="RefSeq" id="WP_151175778.1">
    <property type="nucleotide sequence ID" value="NZ_CP042906.1"/>
</dbReference>
<evidence type="ECO:0000256" key="1">
    <source>
        <dbReference type="ARBA" id="ARBA00001933"/>
    </source>
</evidence>
<dbReference type="NCBIfam" id="NF006058">
    <property type="entry name" value="PRK08206.1"/>
    <property type="match status" value="1"/>
</dbReference>
<dbReference type="Gene3D" id="3.40.50.1100">
    <property type="match status" value="2"/>
</dbReference>
<proteinExistence type="predicted"/>
<dbReference type="EMBL" id="CP042906">
    <property type="protein sequence ID" value="QEX15315.1"/>
    <property type="molecule type" value="Genomic_DNA"/>
</dbReference>
<keyword evidence="4" id="KW-0456">Lyase</keyword>
<dbReference type="KEGG" id="htq:FRZ44_05980"/>
<dbReference type="PANTHER" id="PTHR42937">
    <property type="match status" value="1"/>
</dbReference>
<dbReference type="NCBIfam" id="TIGR01747">
    <property type="entry name" value="diampropi_NH3ly"/>
    <property type="match status" value="1"/>
</dbReference>
<comment type="cofactor">
    <cofactor evidence="1">
        <name>pyridoxal 5'-phosphate</name>
        <dbReference type="ChEBI" id="CHEBI:597326"/>
    </cofactor>
</comment>
<keyword evidence="2" id="KW-0663">Pyridoxal phosphate</keyword>
<dbReference type="GO" id="GO:0030170">
    <property type="term" value="F:pyridoxal phosphate binding"/>
    <property type="evidence" value="ECO:0007669"/>
    <property type="project" value="InterPro"/>
</dbReference>
<dbReference type="SUPFAM" id="SSF53686">
    <property type="entry name" value="Tryptophan synthase beta subunit-like PLP-dependent enzymes"/>
    <property type="match status" value="1"/>
</dbReference>
<dbReference type="PANTHER" id="PTHR42937:SF1">
    <property type="entry name" value="DIAMINOPROPIONATE AMMONIA-LYASE"/>
    <property type="match status" value="1"/>
</dbReference>